<dbReference type="InterPro" id="IPR003018">
    <property type="entry name" value="GAF"/>
</dbReference>
<feature type="domain" description="GAF" evidence="2">
    <location>
        <begin position="113"/>
        <end position="214"/>
    </location>
</feature>
<evidence type="ECO:0000259" key="2">
    <source>
        <dbReference type="Pfam" id="PF01590"/>
    </source>
</evidence>
<feature type="region of interest" description="Disordered" evidence="1">
    <location>
        <begin position="1"/>
        <end position="42"/>
    </location>
</feature>
<evidence type="ECO:0000256" key="1">
    <source>
        <dbReference type="SAM" id="MobiDB-lite"/>
    </source>
</evidence>
<feature type="compositionally biased region" description="Basic and acidic residues" evidence="1">
    <location>
        <begin position="13"/>
        <end position="28"/>
    </location>
</feature>
<feature type="compositionally biased region" description="Low complexity" evidence="1">
    <location>
        <begin position="455"/>
        <end position="481"/>
    </location>
</feature>
<reference evidence="3" key="1">
    <citation type="submission" date="2024-07" db="EMBL/GenBank/DDBJ databases">
        <title>Complete genome sequences of cellulolytic bacteria, Kitasatospora sp. CMC57 and Streptomyces sp. CMC78, isolated from Japanese agricultural soil.</title>
        <authorList>
            <person name="Hashimoto T."/>
            <person name="Ito M."/>
            <person name="Iwamoto M."/>
            <person name="Fukahori D."/>
            <person name="Shoda T."/>
            <person name="Sakoda M."/>
            <person name="Morohoshi T."/>
            <person name="Mitsuboshi M."/>
            <person name="Nishizawa T."/>
        </authorList>
    </citation>
    <scope>NUCLEOTIDE SEQUENCE</scope>
    <source>
        <strain evidence="3">CMC57</strain>
    </source>
</reference>
<dbReference type="Gene3D" id="3.30.450.40">
    <property type="match status" value="1"/>
</dbReference>
<name>A0AB33JR77_9ACTN</name>
<protein>
    <submittedName>
        <fullName evidence="3">GAF domain-containing protein</fullName>
    </submittedName>
</protein>
<feature type="region of interest" description="Disordered" evidence="1">
    <location>
        <begin position="444"/>
        <end position="481"/>
    </location>
</feature>
<accession>A0AB33JR77</accession>
<dbReference type="EMBL" id="AP035881">
    <property type="protein sequence ID" value="BFP45507.1"/>
    <property type="molecule type" value="Genomic_DNA"/>
</dbReference>
<dbReference type="AlphaFoldDB" id="A0AB33JR77"/>
<dbReference type="RefSeq" id="WP_407988012.1">
    <property type="nucleotide sequence ID" value="NZ_AP035881.2"/>
</dbReference>
<dbReference type="InterPro" id="IPR029016">
    <property type="entry name" value="GAF-like_dom_sf"/>
</dbReference>
<evidence type="ECO:0000313" key="3">
    <source>
        <dbReference type="EMBL" id="BFP45507.1"/>
    </source>
</evidence>
<organism evidence="3">
    <name type="scientific">Kitasatospora sp. CMC57</name>
    <dbReference type="NCBI Taxonomy" id="3231513"/>
    <lineage>
        <taxon>Bacteria</taxon>
        <taxon>Bacillati</taxon>
        <taxon>Actinomycetota</taxon>
        <taxon>Actinomycetes</taxon>
        <taxon>Kitasatosporales</taxon>
        <taxon>Streptomycetaceae</taxon>
        <taxon>Kitasatospora</taxon>
    </lineage>
</organism>
<proteinExistence type="predicted"/>
<gene>
    <name evidence="3" type="ORF">KCMC57_18750</name>
</gene>
<sequence length="481" mass="51835">MLESHRAVPQPRRTPEALDLARLHDRTMSGDADTPEPRPEIGDSWERLRRLGLDPERGRNAYRLSPAEVEHRRRETHLSEILPVLRSTLLHPTSGIPLILAISDGEGHVLWHEGERPLLRIADSIGFETGARWIEDEVGTNGIGMALRVRRPMQVHSAEHYLRSHHDWTCVAAPIHDPRTGQLLGAVNLSGPARTMAPYLLPLAATAARLAEAELRARQLEALHRLRTVATPLLARVDQPALVVDSAGWTAVAVGLPPVTRLRLPTEGLGTSPRLWLPAIGECAVEPLADGWLIRPLDGGTGPDGPAERTEGARITLDLRSSTRPELGVLGAVGSWSHTLSPRHAELVLLLAVHRDGLSAAQLAEALFGDRARTVTVRAEISRLRRYLGGLLDHRPYRLSRSAEVSVLPPDDPYDLLPTSSAPAVRELRADLLRGALRLPGAGCVGSHPPGPGAGQPSASRAESCSSVGPAAASSSAETHA</sequence>
<dbReference type="Pfam" id="PF01590">
    <property type="entry name" value="GAF"/>
    <property type="match status" value="1"/>
</dbReference>